<dbReference type="PANTHER" id="PTHR30055">
    <property type="entry name" value="HTH-TYPE TRANSCRIPTIONAL REGULATOR RUTR"/>
    <property type="match status" value="1"/>
</dbReference>
<feature type="DNA-binding region" description="H-T-H motif" evidence="5">
    <location>
        <begin position="31"/>
        <end position="50"/>
    </location>
</feature>
<gene>
    <name evidence="7" type="ORF">BIN_B_04538</name>
</gene>
<dbReference type="Gene3D" id="1.10.357.10">
    <property type="entry name" value="Tetracycline Repressor, domain 2"/>
    <property type="match status" value="1"/>
</dbReference>
<dbReference type="AlphaFoldDB" id="A0A653EYR1"/>
<dbReference type="GO" id="GO:0003700">
    <property type="term" value="F:DNA-binding transcription factor activity"/>
    <property type="evidence" value="ECO:0007669"/>
    <property type="project" value="TreeGrafter"/>
</dbReference>
<dbReference type="PANTHER" id="PTHR30055:SF234">
    <property type="entry name" value="HTH-TYPE TRANSCRIPTIONAL REGULATOR BETI"/>
    <property type="match status" value="1"/>
</dbReference>
<dbReference type="EMBL" id="LR589135">
    <property type="protein sequence ID" value="VTP02479.1"/>
    <property type="molecule type" value="Genomic_DNA"/>
</dbReference>
<feature type="domain" description="HTH tetR-type" evidence="6">
    <location>
        <begin position="8"/>
        <end position="68"/>
    </location>
</feature>
<evidence type="ECO:0000313" key="7">
    <source>
        <dbReference type="EMBL" id="VTP02479.1"/>
    </source>
</evidence>
<proteinExistence type="predicted"/>
<dbReference type="InterPro" id="IPR039538">
    <property type="entry name" value="BetI_C"/>
</dbReference>
<evidence type="ECO:0000256" key="4">
    <source>
        <dbReference type="ARBA" id="ARBA00023163"/>
    </source>
</evidence>
<evidence type="ECO:0000256" key="5">
    <source>
        <dbReference type="PROSITE-ProRule" id="PRU00335"/>
    </source>
</evidence>
<dbReference type="InterPro" id="IPR009057">
    <property type="entry name" value="Homeodomain-like_sf"/>
</dbReference>
<dbReference type="InterPro" id="IPR036271">
    <property type="entry name" value="Tet_transcr_reg_TetR-rel_C_sf"/>
</dbReference>
<evidence type="ECO:0000256" key="2">
    <source>
        <dbReference type="ARBA" id="ARBA00023015"/>
    </source>
</evidence>
<protein>
    <submittedName>
        <fullName evidence="7">Transcriptional regulator BetI</fullName>
    </submittedName>
</protein>
<sequence>MPARIDPVERRSHIVEAALRLVLKEGLSAATFRRVAAESQLNIGSVRHYFADHESLVVAVVTEAGNRMGQRLMKHTPPQSRDLSRQRQHLIALLEELVPLDAERHSEAVILMEVIAASRTTEAFRAATAQMATDLDDVLVTALKGMSVPQPSLEAQRLASLLSGLALDAVTAHGPRKPTTIAKILRLHVDSLPTSR</sequence>
<dbReference type="InterPro" id="IPR050109">
    <property type="entry name" value="HTH-type_TetR-like_transc_reg"/>
</dbReference>
<dbReference type="Pfam" id="PF13977">
    <property type="entry name" value="TetR_C_6"/>
    <property type="match status" value="1"/>
</dbReference>
<evidence type="ECO:0000256" key="3">
    <source>
        <dbReference type="ARBA" id="ARBA00023125"/>
    </source>
</evidence>
<keyword evidence="1" id="KW-0678">Repressor</keyword>
<dbReference type="SUPFAM" id="SSF46689">
    <property type="entry name" value="Homeodomain-like"/>
    <property type="match status" value="1"/>
</dbReference>
<keyword evidence="2" id="KW-0805">Transcription regulation</keyword>
<evidence type="ECO:0000259" key="6">
    <source>
        <dbReference type="PROSITE" id="PS50977"/>
    </source>
</evidence>
<reference evidence="7" key="1">
    <citation type="submission" date="2019-05" db="EMBL/GenBank/DDBJ databases">
        <authorList>
            <person name="Naeem R."/>
            <person name="Antony C."/>
            <person name="Guan Q."/>
        </authorList>
    </citation>
    <scope>NUCLEOTIDE SEQUENCE</scope>
    <source>
        <strain evidence="7">2</strain>
    </source>
</reference>
<organism evidence="7">
    <name type="scientific">Mycobacterium riyadhense</name>
    <dbReference type="NCBI Taxonomy" id="486698"/>
    <lineage>
        <taxon>Bacteria</taxon>
        <taxon>Bacillati</taxon>
        <taxon>Actinomycetota</taxon>
        <taxon>Actinomycetes</taxon>
        <taxon>Mycobacteriales</taxon>
        <taxon>Mycobacteriaceae</taxon>
        <taxon>Mycobacterium</taxon>
    </lineage>
</organism>
<dbReference type="PROSITE" id="PS50977">
    <property type="entry name" value="HTH_TETR_2"/>
    <property type="match status" value="1"/>
</dbReference>
<evidence type="ECO:0000256" key="1">
    <source>
        <dbReference type="ARBA" id="ARBA00022491"/>
    </source>
</evidence>
<dbReference type="InterPro" id="IPR001647">
    <property type="entry name" value="HTH_TetR"/>
</dbReference>
<accession>A0A653EYR1</accession>
<name>A0A653EYR1_9MYCO</name>
<dbReference type="SUPFAM" id="SSF48498">
    <property type="entry name" value="Tetracyclin repressor-like, C-terminal domain"/>
    <property type="match status" value="1"/>
</dbReference>
<keyword evidence="3 5" id="KW-0238">DNA-binding</keyword>
<dbReference type="GO" id="GO:0000976">
    <property type="term" value="F:transcription cis-regulatory region binding"/>
    <property type="evidence" value="ECO:0007669"/>
    <property type="project" value="TreeGrafter"/>
</dbReference>
<dbReference type="Pfam" id="PF00440">
    <property type="entry name" value="TetR_N"/>
    <property type="match status" value="1"/>
</dbReference>
<keyword evidence="4" id="KW-0804">Transcription</keyword>